<keyword evidence="2" id="KW-1185">Reference proteome</keyword>
<dbReference type="PANTHER" id="PTHR16897:SF2">
    <property type="entry name" value="OS03G0226600 PROTEIN"/>
    <property type="match status" value="1"/>
</dbReference>
<dbReference type="InterPro" id="IPR013783">
    <property type="entry name" value="Ig-like_fold"/>
</dbReference>
<sequence length="385" mass="43352">VQVGIGKSRGGFQIKQLHDVKFGISGVLSVQATHGSSIYVTYVATNNAGISSFYYSQPFIMDRTQPHITHVQIFANMGHKEKHIFVNATWKTIDDESGVKFCYCSLGSRKGVSDIFKIQHTDDISRCSFPARNFKHGDSLVASVTCVNGVQLSQTAFSERLIIIKEPPAHHEATVAFIPSVTFSVDGLAASGVGNMGSYIQTDTSKLVIEWKPFGDPEGVSKYEYRIMKGNTTITNWETCQKHTMVEVRHQHLQTGEYRTDVRATNEADMQSKAIHSYVQVVKEKPELTGHPPLLKYKNRVLSMDWTEVFRHGYMTSKRVYDVAIGSRDGFADLLELRNIVDETYTLVMPYSNFLTSFISEIFIIIVCKTDVGERSYRIRHTLVL</sequence>
<dbReference type="PANTHER" id="PTHR16897">
    <property type="entry name" value="OS10G0105400 PROTEIN"/>
    <property type="match status" value="1"/>
</dbReference>
<dbReference type="Proteomes" id="UP001164746">
    <property type="component" value="Chromosome 17"/>
</dbReference>
<gene>
    <name evidence="1" type="ORF">MAR_033449</name>
</gene>
<dbReference type="EMBL" id="CP111028">
    <property type="protein sequence ID" value="WAR30907.1"/>
    <property type="molecule type" value="Genomic_DNA"/>
</dbReference>
<name>A0ABY7G913_MYAAR</name>
<accession>A0ABY7G913</accession>
<evidence type="ECO:0000313" key="1">
    <source>
        <dbReference type="EMBL" id="WAR30907.1"/>
    </source>
</evidence>
<feature type="non-terminal residue" evidence="1">
    <location>
        <position position="385"/>
    </location>
</feature>
<organism evidence="1 2">
    <name type="scientific">Mya arenaria</name>
    <name type="common">Soft-shell clam</name>
    <dbReference type="NCBI Taxonomy" id="6604"/>
    <lineage>
        <taxon>Eukaryota</taxon>
        <taxon>Metazoa</taxon>
        <taxon>Spiralia</taxon>
        <taxon>Lophotrochozoa</taxon>
        <taxon>Mollusca</taxon>
        <taxon>Bivalvia</taxon>
        <taxon>Autobranchia</taxon>
        <taxon>Heteroconchia</taxon>
        <taxon>Euheterodonta</taxon>
        <taxon>Imparidentia</taxon>
        <taxon>Neoheterodontei</taxon>
        <taxon>Myida</taxon>
        <taxon>Myoidea</taxon>
        <taxon>Myidae</taxon>
        <taxon>Mya</taxon>
    </lineage>
</organism>
<evidence type="ECO:0000313" key="2">
    <source>
        <dbReference type="Proteomes" id="UP001164746"/>
    </source>
</evidence>
<protein>
    <submittedName>
        <fullName evidence="1">Uncharacterized protein</fullName>
    </submittedName>
</protein>
<proteinExistence type="predicted"/>
<reference evidence="1" key="1">
    <citation type="submission" date="2022-11" db="EMBL/GenBank/DDBJ databases">
        <title>Centuries of genome instability and evolution in soft-shell clam transmissible cancer (bioRxiv).</title>
        <authorList>
            <person name="Hart S.F.M."/>
            <person name="Yonemitsu M.A."/>
            <person name="Giersch R.M."/>
            <person name="Beal B.F."/>
            <person name="Arriagada G."/>
            <person name="Davis B.W."/>
            <person name="Ostrander E.A."/>
            <person name="Goff S.P."/>
            <person name="Metzger M.J."/>
        </authorList>
    </citation>
    <scope>NUCLEOTIDE SEQUENCE</scope>
    <source>
        <strain evidence="1">MELC-2E11</strain>
        <tissue evidence="1">Siphon/mantle</tissue>
    </source>
</reference>
<dbReference type="Gene3D" id="2.60.40.10">
    <property type="entry name" value="Immunoglobulins"/>
    <property type="match status" value="1"/>
</dbReference>